<dbReference type="Proteomes" id="UP000636956">
    <property type="component" value="Unassembled WGS sequence"/>
</dbReference>
<accession>A0A917PF34</accession>
<evidence type="ECO:0000256" key="2">
    <source>
        <dbReference type="SAM" id="SignalP"/>
    </source>
</evidence>
<dbReference type="GO" id="GO:0008933">
    <property type="term" value="F:peptidoglycan lytic transglycosylase activity"/>
    <property type="evidence" value="ECO:0007669"/>
    <property type="project" value="TreeGrafter"/>
</dbReference>
<protein>
    <recommendedName>
        <fullName evidence="5">Murein transglycosylase</fullName>
    </recommendedName>
</protein>
<dbReference type="PANTHER" id="PTHR30163:SF8">
    <property type="entry name" value="LYTIC MUREIN TRANSGLYCOSYLASE"/>
    <property type="match status" value="1"/>
</dbReference>
<feature type="chain" id="PRO_5039477962" description="Murein transglycosylase" evidence="2">
    <location>
        <begin position="23"/>
        <end position="279"/>
    </location>
</feature>
<name>A0A917PF34_9MICO</name>
<dbReference type="EMBL" id="BMMD01000003">
    <property type="protein sequence ID" value="GGJ73150.1"/>
    <property type="molecule type" value="Genomic_DNA"/>
</dbReference>
<dbReference type="GO" id="GO:0009253">
    <property type="term" value="P:peptidoglycan catabolic process"/>
    <property type="evidence" value="ECO:0007669"/>
    <property type="project" value="TreeGrafter"/>
</dbReference>
<feature type="signal peptide" evidence="2">
    <location>
        <begin position="1"/>
        <end position="22"/>
    </location>
</feature>
<comment type="caution">
    <text evidence="3">The sequence shown here is derived from an EMBL/GenBank/DDBJ whole genome shotgun (WGS) entry which is preliminary data.</text>
</comment>
<gene>
    <name evidence="3" type="ORF">GCM10011372_08950</name>
</gene>
<evidence type="ECO:0000256" key="1">
    <source>
        <dbReference type="SAM" id="MobiDB-lite"/>
    </source>
</evidence>
<dbReference type="PANTHER" id="PTHR30163">
    <property type="entry name" value="MEMBRANE-BOUND LYTIC MUREIN TRANSGLYCOSYLASE B"/>
    <property type="match status" value="1"/>
</dbReference>
<sequence>MVMLAAFLALAVWMFGGAITSAEPHSSAGVGGSRQAAGSGESVDPGELVAAETPEGEDAAVPADVVRPAASDTVSDTTPDAAAVARAGTRGNAAHVDPAWASEQAARTGIPLRALLGYAGAELAMRSEAPGCRIGWSTLAAIGRLESGHGTHGRSSLGDDGVARPAILGPDLDGEQFDRIDDTDGGVLDGSPATDRAVGPMQFIPSTWQEWRADGNADGIADPQQIDDVSLAAARYLCNSGDLSDPAAWRSAVFAYNHVDAYVDAVAAAASDYAERARG</sequence>
<dbReference type="InterPro" id="IPR043426">
    <property type="entry name" value="MltB-like"/>
</dbReference>
<evidence type="ECO:0000313" key="4">
    <source>
        <dbReference type="Proteomes" id="UP000636956"/>
    </source>
</evidence>
<evidence type="ECO:0008006" key="5">
    <source>
        <dbReference type="Google" id="ProtNLM"/>
    </source>
</evidence>
<feature type="region of interest" description="Disordered" evidence="1">
    <location>
        <begin position="24"/>
        <end position="46"/>
    </location>
</feature>
<dbReference type="InterPro" id="IPR023346">
    <property type="entry name" value="Lysozyme-like_dom_sf"/>
</dbReference>
<keyword evidence="4" id="KW-1185">Reference proteome</keyword>
<reference evidence="3" key="1">
    <citation type="journal article" date="2014" name="Int. J. Syst. Evol. Microbiol.">
        <title>Complete genome sequence of Corynebacterium casei LMG S-19264T (=DSM 44701T), isolated from a smear-ripened cheese.</title>
        <authorList>
            <consortium name="US DOE Joint Genome Institute (JGI-PGF)"/>
            <person name="Walter F."/>
            <person name="Albersmeier A."/>
            <person name="Kalinowski J."/>
            <person name="Ruckert C."/>
        </authorList>
    </citation>
    <scope>NUCLEOTIDE SEQUENCE</scope>
    <source>
        <strain evidence="3">CGMCC 1.8984</strain>
    </source>
</reference>
<reference evidence="3" key="2">
    <citation type="submission" date="2020-09" db="EMBL/GenBank/DDBJ databases">
        <authorList>
            <person name="Sun Q."/>
            <person name="Zhou Y."/>
        </authorList>
    </citation>
    <scope>NUCLEOTIDE SEQUENCE</scope>
    <source>
        <strain evidence="3">CGMCC 1.8984</strain>
    </source>
</reference>
<evidence type="ECO:0000313" key="3">
    <source>
        <dbReference type="EMBL" id="GGJ73150.1"/>
    </source>
</evidence>
<keyword evidence="2" id="KW-0732">Signal</keyword>
<proteinExistence type="predicted"/>
<feature type="region of interest" description="Disordered" evidence="1">
    <location>
        <begin position="148"/>
        <end position="196"/>
    </location>
</feature>
<dbReference type="Gene3D" id="1.10.530.10">
    <property type="match status" value="1"/>
</dbReference>
<organism evidence="3 4">
    <name type="scientific">Agromyces bauzanensis</name>
    <dbReference type="NCBI Taxonomy" id="1308924"/>
    <lineage>
        <taxon>Bacteria</taxon>
        <taxon>Bacillati</taxon>
        <taxon>Actinomycetota</taxon>
        <taxon>Actinomycetes</taxon>
        <taxon>Micrococcales</taxon>
        <taxon>Microbacteriaceae</taxon>
        <taxon>Agromyces</taxon>
    </lineage>
</organism>
<dbReference type="SUPFAM" id="SSF53955">
    <property type="entry name" value="Lysozyme-like"/>
    <property type="match status" value="1"/>
</dbReference>
<dbReference type="AlphaFoldDB" id="A0A917PF34"/>